<dbReference type="InterPro" id="IPR010301">
    <property type="entry name" value="RRP1"/>
</dbReference>
<evidence type="ECO:0000256" key="4">
    <source>
        <dbReference type="ARBA" id="ARBA00023242"/>
    </source>
</evidence>
<dbReference type="PANTHER" id="PTHR13026:SF0">
    <property type="entry name" value="RIBOSOMAL RNA PROCESSING 1B"/>
    <property type="match status" value="1"/>
</dbReference>
<comment type="caution">
    <text evidence="6">The sequence shown here is derived from an EMBL/GenBank/DDBJ whole genome shotgun (WGS) entry which is preliminary data.</text>
</comment>
<dbReference type="Proteomes" id="UP000283509">
    <property type="component" value="Unassembled WGS sequence"/>
</dbReference>
<feature type="compositionally biased region" description="Acidic residues" evidence="5">
    <location>
        <begin position="224"/>
        <end position="253"/>
    </location>
</feature>
<dbReference type="AlphaFoldDB" id="A0A3R7MR06"/>
<protein>
    <submittedName>
        <fullName evidence="6">Putative ribosomal RNA processing protein 1-like</fullName>
    </submittedName>
</protein>
<name>A0A3R7MR06_PENVA</name>
<dbReference type="PANTHER" id="PTHR13026">
    <property type="entry name" value="NNP-1 PROTEIN NOVEL NUCLEAR PROTEIN 1 NOP52"/>
    <property type="match status" value="1"/>
</dbReference>
<dbReference type="GO" id="GO:0030688">
    <property type="term" value="C:preribosome, small subunit precursor"/>
    <property type="evidence" value="ECO:0007669"/>
    <property type="project" value="InterPro"/>
</dbReference>
<evidence type="ECO:0000256" key="2">
    <source>
        <dbReference type="ARBA" id="ARBA00006374"/>
    </source>
</evidence>
<reference evidence="6 7" key="1">
    <citation type="submission" date="2018-04" db="EMBL/GenBank/DDBJ databases">
        <authorList>
            <person name="Zhang X."/>
            <person name="Yuan J."/>
            <person name="Li F."/>
            <person name="Xiang J."/>
        </authorList>
    </citation>
    <scope>NUCLEOTIDE SEQUENCE [LARGE SCALE GENOMIC DNA]</scope>
    <source>
        <tissue evidence="6">Muscle</tissue>
    </source>
</reference>
<organism evidence="6 7">
    <name type="scientific">Penaeus vannamei</name>
    <name type="common">Whiteleg shrimp</name>
    <name type="synonym">Litopenaeus vannamei</name>
    <dbReference type="NCBI Taxonomy" id="6689"/>
    <lineage>
        <taxon>Eukaryota</taxon>
        <taxon>Metazoa</taxon>
        <taxon>Ecdysozoa</taxon>
        <taxon>Arthropoda</taxon>
        <taxon>Crustacea</taxon>
        <taxon>Multicrustacea</taxon>
        <taxon>Malacostraca</taxon>
        <taxon>Eumalacostraca</taxon>
        <taxon>Eucarida</taxon>
        <taxon>Decapoda</taxon>
        <taxon>Dendrobranchiata</taxon>
        <taxon>Penaeoidea</taxon>
        <taxon>Penaeidae</taxon>
        <taxon>Penaeus</taxon>
    </lineage>
</organism>
<evidence type="ECO:0000256" key="5">
    <source>
        <dbReference type="SAM" id="MobiDB-lite"/>
    </source>
</evidence>
<reference evidence="6 7" key="2">
    <citation type="submission" date="2019-01" db="EMBL/GenBank/DDBJ databases">
        <title>The decoding of complex shrimp genome reveals the adaptation for benthos swimmer, frequently molting mechanism and breeding impact on genome.</title>
        <authorList>
            <person name="Sun Y."/>
            <person name="Gao Y."/>
            <person name="Yu Y."/>
        </authorList>
    </citation>
    <scope>NUCLEOTIDE SEQUENCE [LARGE SCALE GENOMIC DNA]</scope>
    <source>
        <tissue evidence="6">Muscle</tissue>
    </source>
</reference>
<keyword evidence="7" id="KW-1185">Reference proteome</keyword>
<dbReference type="STRING" id="6689.A0A3R7MR06"/>
<evidence type="ECO:0000256" key="3">
    <source>
        <dbReference type="ARBA" id="ARBA00022552"/>
    </source>
</evidence>
<sequence>MQETLFAQKLADNEKKNRDRAIKTLRKYFAAKSTAKKRGFSHDEMMKIWKGLFYCMYMADKPLIQEDLAESISALIHRFGNVEDRQNFAKCAFLTLAREWNNIDIFRMDKFMMFVRRILRQILVQLNLCNWNINRVSEIANIIETTILVPDDHKHITPLGLKLHLSDIILEELAKIGREDIRNKALLEILKPFLKVLALTKDKRYFERVSERIIRQLMRQSDEGIEYEASDNEDADDDSETGYESDLAEEENDKEQREDGPQMEEEEEEPDEEDDEDVALDPRAGDVDVLLPQLQVDYVSRCVALLVSAWHSVLGTLRDLTMCESVDAERLSQWRKYDCSAASGMMSISPTLPFHPRLHSPSEASRPAGVDVDHSATLFFPLGFMVAFNGWSLCRIGCPRKL</sequence>
<dbReference type="EMBL" id="QCYY01000659">
    <property type="protein sequence ID" value="ROT83640.1"/>
    <property type="molecule type" value="Genomic_DNA"/>
</dbReference>
<dbReference type="GO" id="GO:0006364">
    <property type="term" value="P:rRNA processing"/>
    <property type="evidence" value="ECO:0007669"/>
    <property type="project" value="UniProtKB-KW"/>
</dbReference>
<feature type="compositionally biased region" description="Acidic residues" evidence="5">
    <location>
        <begin position="261"/>
        <end position="279"/>
    </location>
</feature>
<dbReference type="OrthoDB" id="2019504at2759"/>
<feature type="region of interest" description="Disordered" evidence="5">
    <location>
        <begin position="224"/>
        <end position="279"/>
    </location>
</feature>
<proteinExistence type="inferred from homology"/>
<comment type="similarity">
    <text evidence="2">Belongs to the RRP1 family.</text>
</comment>
<gene>
    <name evidence="6" type="ORF">C7M84_023173</name>
</gene>
<accession>A0A3R7MR06</accession>
<evidence type="ECO:0000313" key="7">
    <source>
        <dbReference type="Proteomes" id="UP000283509"/>
    </source>
</evidence>
<dbReference type="GO" id="GO:0005634">
    <property type="term" value="C:nucleus"/>
    <property type="evidence" value="ECO:0007669"/>
    <property type="project" value="UniProtKB-SubCell"/>
</dbReference>
<evidence type="ECO:0000256" key="1">
    <source>
        <dbReference type="ARBA" id="ARBA00004123"/>
    </source>
</evidence>
<keyword evidence="4" id="KW-0539">Nucleus</keyword>
<dbReference type="Pfam" id="PF05997">
    <property type="entry name" value="Nop52"/>
    <property type="match status" value="1"/>
</dbReference>
<keyword evidence="3" id="KW-0698">rRNA processing</keyword>
<comment type="subcellular location">
    <subcellularLocation>
        <location evidence="1">Nucleus</location>
    </subcellularLocation>
</comment>
<evidence type="ECO:0000313" key="6">
    <source>
        <dbReference type="EMBL" id="ROT83640.1"/>
    </source>
</evidence>